<dbReference type="KEGG" id="nwl:NWFMUON74_26050"/>
<sequence>MNITRIAGVAATTVAVGAGGLLTAAPAQAGTWYTADFDTYARCDAAGEYKIEHHQAVQYYCDNVSDPWEPQLWRLHFLTP</sequence>
<evidence type="ECO:0000256" key="1">
    <source>
        <dbReference type="SAM" id="SignalP"/>
    </source>
</evidence>
<feature type="signal peptide" evidence="1">
    <location>
        <begin position="1"/>
        <end position="29"/>
    </location>
</feature>
<dbReference type="RefSeq" id="WP_187688031.1">
    <property type="nucleotide sequence ID" value="NZ_AP023396.1"/>
</dbReference>
<gene>
    <name evidence="2" type="ORF">NWFMUON74_26050</name>
</gene>
<accession>A0A7G1KKT3</accession>
<keyword evidence="3" id="KW-1185">Reference proteome</keyword>
<dbReference type="GeneID" id="80347156"/>
<evidence type="ECO:0000313" key="2">
    <source>
        <dbReference type="EMBL" id="BCK54833.1"/>
    </source>
</evidence>
<protein>
    <recommendedName>
        <fullName evidence="4">Chitin-binding type-3 domain-containing protein</fullName>
    </recommendedName>
</protein>
<feature type="chain" id="PRO_5028933002" description="Chitin-binding type-3 domain-containing protein" evidence="1">
    <location>
        <begin position="30"/>
        <end position="80"/>
    </location>
</feature>
<organism evidence="2 3">
    <name type="scientific">Nocardia wallacei</name>
    <dbReference type="NCBI Taxonomy" id="480035"/>
    <lineage>
        <taxon>Bacteria</taxon>
        <taxon>Bacillati</taxon>
        <taxon>Actinomycetota</taxon>
        <taxon>Actinomycetes</taxon>
        <taxon>Mycobacteriales</taxon>
        <taxon>Nocardiaceae</taxon>
        <taxon>Nocardia</taxon>
    </lineage>
</organism>
<name>A0A7G1KKT3_9NOCA</name>
<keyword evidence="1" id="KW-0732">Signal</keyword>
<evidence type="ECO:0000313" key="3">
    <source>
        <dbReference type="Proteomes" id="UP000516173"/>
    </source>
</evidence>
<dbReference type="Proteomes" id="UP000516173">
    <property type="component" value="Chromosome"/>
</dbReference>
<dbReference type="AlphaFoldDB" id="A0A7G1KKT3"/>
<evidence type="ECO:0008006" key="4">
    <source>
        <dbReference type="Google" id="ProtNLM"/>
    </source>
</evidence>
<dbReference type="EMBL" id="AP023396">
    <property type="protein sequence ID" value="BCK54833.1"/>
    <property type="molecule type" value="Genomic_DNA"/>
</dbReference>
<proteinExistence type="predicted"/>
<reference evidence="2 3" key="1">
    <citation type="submission" date="2020-08" db="EMBL/GenBank/DDBJ databases">
        <title>Genome Sequencing of Nocardia wallacei strain FMUON74 and assembly.</title>
        <authorList>
            <person name="Toyokawa M."/>
            <person name="Uesaka K."/>
        </authorList>
    </citation>
    <scope>NUCLEOTIDE SEQUENCE [LARGE SCALE GENOMIC DNA]</scope>
    <source>
        <strain evidence="2 3">FMUON74</strain>
    </source>
</reference>